<accession>A0A1H3NNU9</accession>
<dbReference type="SUPFAM" id="SSF64167">
    <property type="entry name" value="SurE-like"/>
    <property type="match status" value="1"/>
</dbReference>
<feature type="domain" description="Survival protein SurE-like phosphatase/nucleotidase" evidence="10">
    <location>
        <begin position="3"/>
        <end position="189"/>
    </location>
</feature>
<dbReference type="PANTHER" id="PTHR30457:SF12">
    <property type="entry name" value="5'_3'-NUCLEOTIDASE SURE"/>
    <property type="match status" value="1"/>
</dbReference>
<keyword evidence="12" id="KW-1185">Reference proteome</keyword>
<dbReference type="FunFam" id="3.40.1210.10:FF:000001">
    <property type="entry name" value="5'/3'-nucleotidase SurE"/>
    <property type="match status" value="1"/>
</dbReference>
<protein>
    <recommendedName>
        <fullName evidence="9">5'-nucleotidase SurE</fullName>
        <ecNumber evidence="9">3.1.3.5</ecNumber>
    </recommendedName>
    <alternativeName>
        <fullName evidence="9">Nucleoside 5'-monophosphate phosphohydrolase</fullName>
    </alternativeName>
</protein>
<dbReference type="EMBL" id="FNPV01000005">
    <property type="protein sequence ID" value="SDY90095.1"/>
    <property type="molecule type" value="Genomic_DNA"/>
</dbReference>
<organism evidence="11 12">
    <name type="scientific">Tindallia californiensis</name>
    <dbReference type="NCBI Taxonomy" id="159292"/>
    <lineage>
        <taxon>Bacteria</taxon>
        <taxon>Bacillati</taxon>
        <taxon>Bacillota</taxon>
        <taxon>Clostridia</taxon>
        <taxon>Peptostreptococcales</taxon>
        <taxon>Tindalliaceae</taxon>
        <taxon>Tindallia</taxon>
    </lineage>
</organism>
<evidence type="ECO:0000256" key="6">
    <source>
        <dbReference type="ARBA" id="ARBA00022723"/>
    </source>
</evidence>
<comment type="cofactor">
    <cofactor evidence="9">
        <name>a divalent metal cation</name>
        <dbReference type="ChEBI" id="CHEBI:60240"/>
    </cofactor>
    <text evidence="9">Binds 1 divalent metal cation per subunit.</text>
</comment>
<dbReference type="InterPro" id="IPR030048">
    <property type="entry name" value="SurE"/>
</dbReference>
<keyword evidence="8 9" id="KW-0378">Hydrolase</keyword>
<evidence type="ECO:0000256" key="1">
    <source>
        <dbReference type="ARBA" id="ARBA00000815"/>
    </source>
</evidence>
<evidence type="ECO:0000256" key="5">
    <source>
        <dbReference type="ARBA" id="ARBA00022490"/>
    </source>
</evidence>
<dbReference type="InterPro" id="IPR036523">
    <property type="entry name" value="SurE-like_sf"/>
</dbReference>
<evidence type="ECO:0000313" key="11">
    <source>
        <dbReference type="EMBL" id="SDY90095.1"/>
    </source>
</evidence>
<evidence type="ECO:0000313" key="12">
    <source>
        <dbReference type="Proteomes" id="UP000199230"/>
    </source>
</evidence>
<dbReference type="GO" id="GO:0008254">
    <property type="term" value="F:3'-nucleotidase activity"/>
    <property type="evidence" value="ECO:0007669"/>
    <property type="project" value="TreeGrafter"/>
</dbReference>
<dbReference type="AlphaFoldDB" id="A0A1H3NNU9"/>
<sequence>MHILITNDDGIHSPGIKALAKSMKSIGEVTVVAPDNEKSAIGHAITIHSPITVKHSYFVDDKVNAYAVNGTPADCIKLAIEVLLSDNLPDIIISGINNGPNLGTDVIYSGTVSGALEGSMMGFPSIAISMSKSQFKSYDYAALFVSKIASRILDCSKISPITFNINYPVCDEKEVKGTKITRLGVRKYRNNFIRRKDPRGNWYYWMNGEPEDLIQDEKSDIIAVSDNYVSITPLHFDLTSYDLIDKVKCLEYEKKKC</sequence>
<keyword evidence="5 9" id="KW-0963">Cytoplasm</keyword>
<evidence type="ECO:0000256" key="4">
    <source>
        <dbReference type="ARBA" id="ARBA00011062"/>
    </source>
</evidence>
<feature type="binding site" evidence="9">
    <location>
        <position position="39"/>
    </location>
    <ligand>
        <name>a divalent metal cation</name>
        <dbReference type="ChEBI" id="CHEBI:60240"/>
    </ligand>
</feature>
<keyword evidence="6 9" id="KW-0479">Metal-binding</keyword>
<reference evidence="11 12" key="1">
    <citation type="submission" date="2016-10" db="EMBL/GenBank/DDBJ databases">
        <authorList>
            <person name="de Groot N.N."/>
        </authorList>
    </citation>
    <scope>NUCLEOTIDE SEQUENCE [LARGE SCALE GENOMIC DNA]</scope>
    <source>
        <strain evidence="11 12">APO</strain>
    </source>
</reference>
<dbReference type="Gene3D" id="3.40.1210.10">
    <property type="entry name" value="Survival protein SurE-like phosphatase/nucleotidase"/>
    <property type="match status" value="1"/>
</dbReference>
<dbReference type="NCBIfam" id="TIGR00087">
    <property type="entry name" value="surE"/>
    <property type="match status" value="1"/>
</dbReference>
<dbReference type="GO" id="GO:0000166">
    <property type="term" value="F:nucleotide binding"/>
    <property type="evidence" value="ECO:0007669"/>
    <property type="project" value="UniProtKB-KW"/>
</dbReference>
<dbReference type="InterPro" id="IPR002828">
    <property type="entry name" value="SurE-like_Pase/nucleotidase"/>
</dbReference>
<evidence type="ECO:0000256" key="3">
    <source>
        <dbReference type="ARBA" id="ARBA00004496"/>
    </source>
</evidence>
<dbReference type="NCBIfam" id="NF001492">
    <property type="entry name" value="PRK00346.2-2"/>
    <property type="match status" value="1"/>
</dbReference>
<dbReference type="NCBIfam" id="NF001490">
    <property type="entry name" value="PRK00346.1-4"/>
    <property type="match status" value="1"/>
</dbReference>
<dbReference type="PANTHER" id="PTHR30457">
    <property type="entry name" value="5'-NUCLEOTIDASE SURE"/>
    <property type="match status" value="1"/>
</dbReference>
<comment type="catalytic activity">
    <reaction evidence="1 9">
        <text>a ribonucleoside 5'-phosphate + H2O = a ribonucleoside + phosphate</text>
        <dbReference type="Rhea" id="RHEA:12484"/>
        <dbReference type="ChEBI" id="CHEBI:15377"/>
        <dbReference type="ChEBI" id="CHEBI:18254"/>
        <dbReference type="ChEBI" id="CHEBI:43474"/>
        <dbReference type="ChEBI" id="CHEBI:58043"/>
        <dbReference type="EC" id="3.1.3.5"/>
    </reaction>
</comment>
<evidence type="ECO:0000256" key="8">
    <source>
        <dbReference type="ARBA" id="ARBA00022801"/>
    </source>
</evidence>
<dbReference type="Pfam" id="PF01975">
    <property type="entry name" value="SurE"/>
    <property type="match status" value="1"/>
</dbReference>
<comment type="function">
    <text evidence="9">Nucleotidase that shows phosphatase activity on nucleoside 5'-monophosphates.</text>
</comment>
<dbReference type="GO" id="GO:0008253">
    <property type="term" value="F:5'-nucleotidase activity"/>
    <property type="evidence" value="ECO:0007669"/>
    <property type="project" value="UniProtKB-UniRule"/>
</dbReference>
<dbReference type="OrthoDB" id="9780815at2"/>
<gene>
    <name evidence="9" type="primary">surE</name>
    <name evidence="11" type="ORF">SAMN05192546_105192</name>
</gene>
<feature type="binding site" evidence="9">
    <location>
        <position position="97"/>
    </location>
    <ligand>
        <name>a divalent metal cation</name>
        <dbReference type="ChEBI" id="CHEBI:60240"/>
    </ligand>
</feature>
<comment type="subcellular location">
    <subcellularLocation>
        <location evidence="3 9">Cytoplasm</location>
    </subcellularLocation>
</comment>
<dbReference type="GO" id="GO:0046872">
    <property type="term" value="F:metal ion binding"/>
    <property type="evidence" value="ECO:0007669"/>
    <property type="project" value="UniProtKB-UniRule"/>
</dbReference>
<name>A0A1H3NNU9_9FIRM</name>
<evidence type="ECO:0000256" key="7">
    <source>
        <dbReference type="ARBA" id="ARBA00022741"/>
    </source>
</evidence>
<evidence type="ECO:0000256" key="9">
    <source>
        <dbReference type="HAMAP-Rule" id="MF_00060"/>
    </source>
</evidence>
<feature type="binding site" evidence="9">
    <location>
        <position position="9"/>
    </location>
    <ligand>
        <name>a divalent metal cation</name>
        <dbReference type="ChEBI" id="CHEBI:60240"/>
    </ligand>
</feature>
<proteinExistence type="inferred from homology"/>
<evidence type="ECO:0000256" key="2">
    <source>
        <dbReference type="ARBA" id="ARBA00001946"/>
    </source>
</evidence>
<comment type="similarity">
    <text evidence="4 9">Belongs to the SurE nucleotidase family.</text>
</comment>
<keyword evidence="7 9" id="KW-0547">Nucleotide-binding</keyword>
<comment type="cofactor">
    <cofactor evidence="2">
        <name>Mg(2+)</name>
        <dbReference type="ChEBI" id="CHEBI:18420"/>
    </cofactor>
</comment>
<dbReference type="EC" id="3.1.3.5" evidence="9"/>
<dbReference type="Proteomes" id="UP000199230">
    <property type="component" value="Unassembled WGS sequence"/>
</dbReference>
<feature type="binding site" evidence="9">
    <location>
        <position position="8"/>
    </location>
    <ligand>
        <name>a divalent metal cation</name>
        <dbReference type="ChEBI" id="CHEBI:60240"/>
    </ligand>
</feature>
<dbReference type="HAMAP" id="MF_00060">
    <property type="entry name" value="SurE"/>
    <property type="match status" value="1"/>
</dbReference>
<dbReference type="STRING" id="159292.SAMN05192546_105192"/>
<dbReference type="RefSeq" id="WP_093313309.1">
    <property type="nucleotide sequence ID" value="NZ_FNPV01000005.1"/>
</dbReference>
<evidence type="ECO:0000259" key="10">
    <source>
        <dbReference type="Pfam" id="PF01975"/>
    </source>
</evidence>
<dbReference type="GO" id="GO:0005737">
    <property type="term" value="C:cytoplasm"/>
    <property type="evidence" value="ECO:0007669"/>
    <property type="project" value="UniProtKB-SubCell"/>
</dbReference>
<dbReference type="GO" id="GO:0004309">
    <property type="term" value="F:exopolyphosphatase activity"/>
    <property type="evidence" value="ECO:0007669"/>
    <property type="project" value="TreeGrafter"/>
</dbReference>